<protein>
    <submittedName>
        <fullName evidence="2">Uncharacterized protein</fullName>
    </submittedName>
</protein>
<feature type="region of interest" description="Disordered" evidence="1">
    <location>
        <begin position="68"/>
        <end position="102"/>
    </location>
</feature>
<gene>
    <name evidence="2" type="ORF">Scaly_1625700</name>
</gene>
<name>A0AAW2P8K5_9LAMI</name>
<dbReference type="EMBL" id="JACGWM010000009">
    <property type="protein sequence ID" value="KAL0352370.1"/>
    <property type="molecule type" value="Genomic_DNA"/>
</dbReference>
<comment type="caution">
    <text evidence="2">The sequence shown here is derived from an EMBL/GenBank/DDBJ whole genome shotgun (WGS) entry which is preliminary data.</text>
</comment>
<organism evidence="2">
    <name type="scientific">Sesamum calycinum</name>
    <dbReference type="NCBI Taxonomy" id="2727403"/>
    <lineage>
        <taxon>Eukaryota</taxon>
        <taxon>Viridiplantae</taxon>
        <taxon>Streptophyta</taxon>
        <taxon>Embryophyta</taxon>
        <taxon>Tracheophyta</taxon>
        <taxon>Spermatophyta</taxon>
        <taxon>Magnoliopsida</taxon>
        <taxon>eudicotyledons</taxon>
        <taxon>Gunneridae</taxon>
        <taxon>Pentapetalae</taxon>
        <taxon>asterids</taxon>
        <taxon>lamiids</taxon>
        <taxon>Lamiales</taxon>
        <taxon>Pedaliaceae</taxon>
        <taxon>Sesamum</taxon>
    </lineage>
</organism>
<reference evidence="2" key="1">
    <citation type="submission" date="2020-06" db="EMBL/GenBank/DDBJ databases">
        <authorList>
            <person name="Li T."/>
            <person name="Hu X."/>
            <person name="Zhang T."/>
            <person name="Song X."/>
            <person name="Zhang H."/>
            <person name="Dai N."/>
            <person name="Sheng W."/>
            <person name="Hou X."/>
            <person name="Wei L."/>
        </authorList>
    </citation>
    <scope>NUCLEOTIDE SEQUENCE</scope>
    <source>
        <strain evidence="2">KEN8</strain>
        <tissue evidence="2">Leaf</tissue>
    </source>
</reference>
<evidence type="ECO:0000313" key="2">
    <source>
        <dbReference type="EMBL" id="KAL0352370.1"/>
    </source>
</evidence>
<feature type="compositionally biased region" description="Basic and acidic residues" evidence="1">
    <location>
        <begin position="88"/>
        <end position="102"/>
    </location>
</feature>
<evidence type="ECO:0000256" key="1">
    <source>
        <dbReference type="SAM" id="MobiDB-lite"/>
    </source>
</evidence>
<dbReference type="AlphaFoldDB" id="A0AAW2P8K5"/>
<sequence>MTNDKRWLKLKELQEKEYPFPDSDVPYIFNELLERTLIELPESKRLDEFGRVNDPKYCKYHRVVSHSIKRSSPKATPMENNNENLSETTKDEAPTSAEHETKKLPYSSVFRYVVPSNDKGK</sequence>
<accession>A0AAW2P8K5</accession>
<proteinExistence type="predicted"/>
<reference evidence="2" key="2">
    <citation type="journal article" date="2024" name="Plant">
        <title>Genomic evolution and insights into agronomic trait innovations of Sesamum species.</title>
        <authorList>
            <person name="Miao H."/>
            <person name="Wang L."/>
            <person name="Qu L."/>
            <person name="Liu H."/>
            <person name="Sun Y."/>
            <person name="Le M."/>
            <person name="Wang Q."/>
            <person name="Wei S."/>
            <person name="Zheng Y."/>
            <person name="Lin W."/>
            <person name="Duan Y."/>
            <person name="Cao H."/>
            <person name="Xiong S."/>
            <person name="Wang X."/>
            <person name="Wei L."/>
            <person name="Li C."/>
            <person name="Ma Q."/>
            <person name="Ju M."/>
            <person name="Zhao R."/>
            <person name="Li G."/>
            <person name="Mu C."/>
            <person name="Tian Q."/>
            <person name="Mei H."/>
            <person name="Zhang T."/>
            <person name="Gao T."/>
            <person name="Zhang H."/>
        </authorList>
    </citation>
    <scope>NUCLEOTIDE SEQUENCE</scope>
    <source>
        <strain evidence="2">KEN8</strain>
    </source>
</reference>
<feature type="compositionally biased region" description="Polar residues" evidence="1">
    <location>
        <begin position="78"/>
        <end position="87"/>
    </location>
</feature>